<proteinExistence type="inferred from homology"/>
<dbReference type="RefSeq" id="XP_020072883.1">
    <property type="nucleotide sequence ID" value="XM_020217026.1"/>
</dbReference>
<sequence>MRLVPVIVALVGASVALAQVSVNFNILRGRDIHTAQKRSFGKRDGGIVRANILDEQVFYAANITIAGAEYSVLIDTGSSDLWVYGSTNPYCTSNGGTRKERLHGFSPADLWRLQGTNIDSAQRPAGVHSENLKPDITPTVEKRGFSTSISQSEATIDFEMFGVFDTESQQWSTDGQLFLIQYVDMTYAIGYYGTSVVSFGNATLDGLTFAVANTSNASTSICGIGFEGNEASTGTYMDSFGGAFQYQNYPSALKASGLIARNMYSMWMDSDTAEGVVLFGAIDHSKYLGDLATMSLLNYYIDSGFEQPVTFDVSLNSLSLSDGETRVNVLSETQSCLLDSGTSFTYLPESVVNGIASSLDATYDKKQGFYVIDCPRSTTGINFTFSFDTIDIQVPLDDFLVAVDDSRKTCAIVSTGSSRCILGDTFLRSTNGPCKYDSSNMGDGVEMVGSVGPTASDGSTPTAHLTMTVPGSASAVNSQLVTDEVQGIKSSTPITESSGTTLLSVISGSTNGLSSRTATGSSSPYAQSSANIGCKRSDFSLFSIITLFILF</sequence>
<evidence type="ECO:0000256" key="1">
    <source>
        <dbReference type="ARBA" id="ARBA00007447"/>
    </source>
</evidence>
<dbReference type="PANTHER" id="PTHR47966:SF65">
    <property type="entry name" value="ASPARTIC-TYPE ENDOPEPTIDASE"/>
    <property type="match status" value="1"/>
</dbReference>
<dbReference type="Pfam" id="PF00026">
    <property type="entry name" value="Asp"/>
    <property type="match status" value="1"/>
</dbReference>
<name>A0A1E4S8N2_CYBJN</name>
<dbReference type="InterPro" id="IPR001969">
    <property type="entry name" value="Aspartic_peptidase_AS"/>
</dbReference>
<dbReference type="SUPFAM" id="SSF50630">
    <property type="entry name" value="Acid proteases"/>
    <property type="match status" value="1"/>
</dbReference>
<evidence type="ECO:0000313" key="12">
    <source>
        <dbReference type="Proteomes" id="UP000094389"/>
    </source>
</evidence>
<evidence type="ECO:0000256" key="7">
    <source>
        <dbReference type="PIRSR" id="PIRSR601461-2"/>
    </source>
</evidence>
<reference evidence="11 12" key="1">
    <citation type="journal article" date="2016" name="Proc. Natl. Acad. Sci. U.S.A.">
        <title>Comparative genomics of biotechnologically important yeasts.</title>
        <authorList>
            <person name="Riley R."/>
            <person name="Haridas S."/>
            <person name="Wolfe K.H."/>
            <person name="Lopes M.R."/>
            <person name="Hittinger C.T."/>
            <person name="Goeker M."/>
            <person name="Salamov A.A."/>
            <person name="Wisecaver J.H."/>
            <person name="Long T.M."/>
            <person name="Calvey C.H."/>
            <person name="Aerts A.L."/>
            <person name="Barry K.W."/>
            <person name="Choi C."/>
            <person name="Clum A."/>
            <person name="Coughlan A.Y."/>
            <person name="Deshpande S."/>
            <person name="Douglass A.P."/>
            <person name="Hanson S.J."/>
            <person name="Klenk H.-P."/>
            <person name="LaButti K.M."/>
            <person name="Lapidus A."/>
            <person name="Lindquist E.A."/>
            <person name="Lipzen A.M."/>
            <person name="Meier-Kolthoff J.P."/>
            <person name="Ohm R.A."/>
            <person name="Otillar R.P."/>
            <person name="Pangilinan J.L."/>
            <person name="Peng Y."/>
            <person name="Rokas A."/>
            <person name="Rosa C.A."/>
            <person name="Scheuner C."/>
            <person name="Sibirny A.A."/>
            <person name="Slot J.C."/>
            <person name="Stielow J.B."/>
            <person name="Sun H."/>
            <person name="Kurtzman C.P."/>
            <person name="Blackwell M."/>
            <person name="Grigoriev I.V."/>
            <person name="Jeffries T.W."/>
        </authorList>
    </citation>
    <scope>NUCLEOTIDE SEQUENCE [LARGE SCALE GENOMIC DNA]</scope>
    <source>
        <strain evidence="12">ATCC 18201 / CBS 1600 / BCRC 20928 / JCM 3617 / NBRC 0987 / NRRL Y-1542</strain>
    </source>
</reference>
<dbReference type="PRINTS" id="PR00792">
    <property type="entry name" value="PEPSIN"/>
</dbReference>
<dbReference type="CDD" id="cd05474">
    <property type="entry name" value="SAP_like"/>
    <property type="match status" value="1"/>
</dbReference>
<dbReference type="InterPro" id="IPR021109">
    <property type="entry name" value="Peptidase_aspartic_dom_sf"/>
</dbReference>
<feature type="chain" id="PRO_5009162668" evidence="9">
    <location>
        <begin position="19"/>
        <end position="551"/>
    </location>
</feature>
<feature type="signal peptide" evidence="9">
    <location>
        <begin position="1"/>
        <end position="18"/>
    </location>
</feature>
<dbReference type="EMBL" id="KV453925">
    <property type="protein sequence ID" value="ODV75844.1"/>
    <property type="molecule type" value="Genomic_DNA"/>
</dbReference>
<evidence type="ECO:0000256" key="8">
    <source>
        <dbReference type="RuleBase" id="RU000454"/>
    </source>
</evidence>
<feature type="domain" description="Peptidase A1" evidence="10">
    <location>
        <begin position="59"/>
        <end position="444"/>
    </location>
</feature>
<accession>A0A1E4S8N2</accession>
<dbReference type="GO" id="GO:0006508">
    <property type="term" value="P:proteolysis"/>
    <property type="evidence" value="ECO:0007669"/>
    <property type="project" value="UniProtKB-KW"/>
</dbReference>
<evidence type="ECO:0000256" key="6">
    <source>
        <dbReference type="PIRSR" id="PIRSR601461-1"/>
    </source>
</evidence>
<dbReference type="Proteomes" id="UP000094389">
    <property type="component" value="Unassembled WGS sequence"/>
</dbReference>
<keyword evidence="5 8" id="KW-0378">Hydrolase</keyword>
<dbReference type="GeneID" id="30991422"/>
<dbReference type="STRING" id="983966.A0A1E4S8N2"/>
<feature type="disulfide bond" evidence="7">
    <location>
        <begin position="374"/>
        <end position="410"/>
    </location>
</feature>
<keyword evidence="4 8" id="KW-0064">Aspartyl protease</keyword>
<feature type="active site" evidence="6">
    <location>
        <position position="339"/>
    </location>
</feature>
<keyword evidence="3 9" id="KW-0732">Signal</keyword>
<dbReference type="PROSITE" id="PS00141">
    <property type="entry name" value="ASP_PROTEASE"/>
    <property type="match status" value="1"/>
</dbReference>
<dbReference type="AlphaFoldDB" id="A0A1E4S8N2"/>
<feature type="active site" evidence="6">
    <location>
        <position position="75"/>
    </location>
</feature>
<protein>
    <submittedName>
        <fullName evidence="11">Acid protease</fullName>
    </submittedName>
</protein>
<dbReference type="InterPro" id="IPR033876">
    <property type="entry name" value="SAP-like"/>
</dbReference>
<dbReference type="PROSITE" id="PS51767">
    <property type="entry name" value="PEPTIDASE_A1"/>
    <property type="match status" value="1"/>
</dbReference>
<evidence type="ECO:0000256" key="3">
    <source>
        <dbReference type="ARBA" id="ARBA00022729"/>
    </source>
</evidence>
<comment type="similarity">
    <text evidence="1 8">Belongs to the peptidase A1 family.</text>
</comment>
<dbReference type="OrthoDB" id="771136at2759"/>
<dbReference type="InterPro" id="IPR001461">
    <property type="entry name" value="Aspartic_peptidase_A1"/>
</dbReference>
<dbReference type="Gene3D" id="2.40.70.10">
    <property type="entry name" value="Acid Proteases"/>
    <property type="match status" value="2"/>
</dbReference>
<keyword evidence="12" id="KW-1185">Reference proteome</keyword>
<evidence type="ECO:0000259" key="10">
    <source>
        <dbReference type="PROSITE" id="PS51767"/>
    </source>
</evidence>
<dbReference type="OMA" id="SANIGCK"/>
<evidence type="ECO:0000313" key="11">
    <source>
        <dbReference type="EMBL" id="ODV75844.1"/>
    </source>
</evidence>
<keyword evidence="2 8" id="KW-0645">Protease</keyword>
<evidence type="ECO:0000256" key="4">
    <source>
        <dbReference type="ARBA" id="ARBA00022750"/>
    </source>
</evidence>
<dbReference type="InterPro" id="IPR033121">
    <property type="entry name" value="PEPTIDASE_A1"/>
</dbReference>
<keyword evidence="7" id="KW-1015">Disulfide bond</keyword>
<dbReference type="PANTHER" id="PTHR47966">
    <property type="entry name" value="BETA-SITE APP-CLEAVING ENZYME, ISOFORM A-RELATED"/>
    <property type="match status" value="1"/>
</dbReference>
<organism evidence="11 12">
    <name type="scientific">Cyberlindnera jadinii (strain ATCC 18201 / CBS 1600 / BCRC 20928 / JCM 3617 / NBRC 0987 / NRRL Y-1542)</name>
    <name type="common">Torula yeast</name>
    <name type="synonym">Candida utilis</name>
    <dbReference type="NCBI Taxonomy" id="983966"/>
    <lineage>
        <taxon>Eukaryota</taxon>
        <taxon>Fungi</taxon>
        <taxon>Dikarya</taxon>
        <taxon>Ascomycota</taxon>
        <taxon>Saccharomycotina</taxon>
        <taxon>Saccharomycetes</taxon>
        <taxon>Phaffomycetales</taxon>
        <taxon>Phaffomycetaceae</taxon>
        <taxon>Cyberlindnera</taxon>
    </lineage>
</organism>
<dbReference type="GO" id="GO:0004190">
    <property type="term" value="F:aspartic-type endopeptidase activity"/>
    <property type="evidence" value="ECO:0007669"/>
    <property type="project" value="UniProtKB-KW"/>
</dbReference>
<gene>
    <name evidence="11" type="ORF">CYBJADRAFT_182049</name>
</gene>
<dbReference type="GO" id="GO:0071944">
    <property type="term" value="C:cell periphery"/>
    <property type="evidence" value="ECO:0007669"/>
    <property type="project" value="UniProtKB-ARBA"/>
</dbReference>
<evidence type="ECO:0000256" key="9">
    <source>
        <dbReference type="SAM" id="SignalP"/>
    </source>
</evidence>
<evidence type="ECO:0000256" key="2">
    <source>
        <dbReference type="ARBA" id="ARBA00022670"/>
    </source>
</evidence>
<evidence type="ECO:0000256" key="5">
    <source>
        <dbReference type="ARBA" id="ARBA00022801"/>
    </source>
</evidence>